<organism evidence="4 5">
    <name type="scientific">Phellinidium pouzarii</name>
    <dbReference type="NCBI Taxonomy" id="167371"/>
    <lineage>
        <taxon>Eukaryota</taxon>
        <taxon>Fungi</taxon>
        <taxon>Dikarya</taxon>
        <taxon>Basidiomycota</taxon>
        <taxon>Agaricomycotina</taxon>
        <taxon>Agaricomycetes</taxon>
        <taxon>Hymenochaetales</taxon>
        <taxon>Hymenochaetaceae</taxon>
        <taxon>Phellinidium</taxon>
    </lineage>
</organism>
<evidence type="ECO:0000256" key="2">
    <source>
        <dbReference type="SAM" id="MobiDB-lite"/>
    </source>
</evidence>
<dbReference type="PANTHER" id="PTHR10063:SF0">
    <property type="entry name" value="TUBERIN"/>
    <property type="match status" value="1"/>
</dbReference>
<dbReference type="GO" id="GO:0032007">
    <property type="term" value="P:negative regulation of TOR signaling"/>
    <property type="evidence" value="ECO:0007669"/>
    <property type="project" value="InterPro"/>
</dbReference>
<name>A0A4V3XCU3_9AGAM</name>
<accession>A0A4V3XCU3</accession>
<feature type="region of interest" description="Disordered" evidence="2">
    <location>
        <begin position="792"/>
        <end position="823"/>
    </location>
</feature>
<dbReference type="InterPro" id="IPR027107">
    <property type="entry name" value="Tuberin/Ral-act_asu"/>
</dbReference>
<dbReference type="GO" id="GO:0005096">
    <property type="term" value="F:GTPase activator activity"/>
    <property type="evidence" value="ECO:0007669"/>
    <property type="project" value="UniProtKB-KW"/>
</dbReference>
<proteinExistence type="predicted"/>
<feature type="compositionally biased region" description="Polar residues" evidence="2">
    <location>
        <begin position="792"/>
        <end position="808"/>
    </location>
</feature>
<dbReference type="SUPFAM" id="SSF111347">
    <property type="entry name" value="Rap/Ran-GAP"/>
    <property type="match status" value="1"/>
</dbReference>
<evidence type="ECO:0000313" key="4">
    <source>
        <dbReference type="EMBL" id="THH07243.1"/>
    </source>
</evidence>
<evidence type="ECO:0000256" key="1">
    <source>
        <dbReference type="ARBA" id="ARBA00022468"/>
    </source>
</evidence>
<evidence type="ECO:0000259" key="3">
    <source>
        <dbReference type="PROSITE" id="PS50085"/>
    </source>
</evidence>
<dbReference type="InterPro" id="IPR035974">
    <property type="entry name" value="Rap/Ran-GAP_sf"/>
</dbReference>
<dbReference type="EMBL" id="SGPK01000152">
    <property type="protein sequence ID" value="THH07243.1"/>
    <property type="molecule type" value="Genomic_DNA"/>
</dbReference>
<feature type="region of interest" description="Disordered" evidence="2">
    <location>
        <begin position="1000"/>
        <end position="1026"/>
    </location>
</feature>
<feature type="region of interest" description="Disordered" evidence="2">
    <location>
        <begin position="260"/>
        <end position="298"/>
    </location>
</feature>
<dbReference type="FunFam" id="3.40.50.11210:FF:000007">
    <property type="entry name" value="Tuberous sclerosis 2"/>
    <property type="match status" value="1"/>
</dbReference>
<keyword evidence="5" id="KW-1185">Reference proteome</keyword>
<dbReference type="InterPro" id="IPR018515">
    <property type="entry name" value="Tuberin-type_domain"/>
</dbReference>
<dbReference type="PROSITE" id="PS50085">
    <property type="entry name" value="RAPGAP"/>
    <property type="match status" value="1"/>
</dbReference>
<dbReference type="SUPFAM" id="SSF48371">
    <property type="entry name" value="ARM repeat"/>
    <property type="match status" value="1"/>
</dbReference>
<protein>
    <recommendedName>
        <fullName evidence="3">Rap-GAP domain-containing protein</fullName>
    </recommendedName>
</protein>
<gene>
    <name evidence="4" type="ORF">EW145_g3510</name>
</gene>
<dbReference type="GO" id="GO:0051056">
    <property type="term" value="P:regulation of small GTPase mediated signal transduction"/>
    <property type="evidence" value="ECO:0007669"/>
    <property type="project" value="InterPro"/>
</dbReference>
<dbReference type="PANTHER" id="PTHR10063">
    <property type="entry name" value="TUBERIN"/>
    <property type="match status" value="1"/>
</dbReference>
<dbReference type="PRINTS" id="PR01431">
    <property type="entry name" value="TUBERIN"/>
</dbReference>
<comment type="caution">
    <text evidence="4">The sequence shown here is derived from an EMBL/GenBank/DDBJ whole genome shotgun (WGS) entry which is preliminary data.</text>
</comment>
<dbReference type="Pfam" id="PF03542">
    <property type="entry name" value="Tuberin"/>
    <property type="match status" value="1"/>
</dbReference>
<dbReference type="Proteomes" id="UP000308199">
    <property type="component" value="Unassembled WGS sequence"/>
</dbReference>
<dbReference type="GO" id="GO:0005634">
    <property type="term" value="C:nucleus"/>
    <property type="evidence" value="ECO:0007669"/>
    <property type="project" value="InterPro"/>
</dbReference>
<dbReference type="OrthoDB" id="19311at2759"/>
<dbReference type="InterPro" id="IPR000331">
    <property type="entry name" value="Rap/Ran_GAP_dom"/>
</dbReference>
<feature type="domain" description="Rap-GAP" evidence="3">
    <location>
        <begin position="1551"/>
        <end position="1781"/>
    </location>
</feature>
<keyword evidence="1" id="KW-0343">GTPase activation</keyword>
<dbReference type="Pfam" id="PF02145">
    <property type="entry name" value="Rap_GAP"/>
    <property type="match status" value="1"/>
</dbReference>
<dbReference type="Gene3D" id="3.40.50.11210">
    <property type="entry name" value="Rap/Ran-GAP"/>
    <property type="match status" value="1"/>
</dbReference>
<dbReference type="GO" id="GO:0033596">
    <property type="term" value="C:TSC1-TSC2 complex"/>
    <property type="evidence" value="ECO:0007669"/>
    <property type="project" value="InterPro"/>
</dbReference>
<dbReference type="InterPro" id="IPR016024">
    <property type="entry name" value="ARM-type_fold"/>
</dbReference>
<reference evidence="4 5" key="1">
    <citation type="submission" date="2019-02" db="EMBL/GenBank/DDBJ databases">
        <title>Genome sequencing of the rare red list fungi Phellinidium pouzarii.</title>
        <authorList>
            <person name="Buettner E."/>
            <person name="Kellner H."/>
        </authorList>
    </citation>
    <scope>NUCLEOTIDE SEQUENCE [LARGE SCALE GENOMIC DNA]</scope>
    <source>
        <strain evidence="4 5">DSM 108285</strain>
    </source>
</reference>
<sequence length="1811" mass="201962">MKVWSWIFKRCSMSAPHQENNVDSKPRARANTSFGALAWRRNKPDSSASVSLASSPAAPIQTLPIDTLIQFLTPPAVPSLNHARSLVTALSTQTPPPPPATLVPILANLCGTVGPSSLHAVGFDILAAYCTCGGGLATSDRLIYFDIMHDASNFWSQEAWESRLKAMNALIPSADEAIGVENKLLQMLTRWVNQSIDDYCSSDVDKQEKERAVEILSDALIGWFDRLESSGRMSGGDALFLFEFHQALVYKVLKLPPGAMQQSPPPALGQRENSSPNINSPSRHRRHPSSATNFASPLSNISPHLQRSAYRNPVHFVASIYLNFLDSQLSHLPPSFLPNLMPLLFRILSSGMSPLPLMSIHTPALFKSQSIEGRVVKTIEALLSGPYTTTCLLLLRKLLSPSLPVDRSTYYDTNPEIQVETSLGALRMLHLQIRRVLEDHMAMRFMQRDMSFSATHAGTPGSTSALDQQFIERAQRAWKMEGAGIWDARTVGFFLCKSIRAWIFYPLPTEKERIFEEVAGLLRDVLQELEDRGEDRATTLDNDFNDNDTAGAVGRALYEMTTYVNTLQNSDGSPMLLPLAHASSASTPLLRILADILGRDHTVYYLNPPLPIILLSVADHLTDADSKKIPVLMVEQHQLKPTSSDWLDNWAKLLGSRNIFVRARPLTRRAVMVSLQSVFSLIKDMPAYRRRLAGVIFDFWMRLVEEGNEGADGAIVWRLLGDEIGLRAVEDDITELFTPTEESSTSMSDITIHKIMVAMMSVSGYCDCDGEVEVIVKPADVVPVSPLIPLTPSDTAVSSAGSPVSSKMATDAHGSGKDKESGSNMQQQIMSLLSFGGSRSQSQYQIPQSQSLEDTMPAIHFGESSPQSTSPEVAIVPCRGLVAVTAFINVFTQLAFVDSVMTERQTSLTIFVFRQLLKLLRTAHCPRARVTILQALMRLRADRDHRIFFVSAPSETENQISSLARLVGRIRDPLSRGSQTDDSRIDETFVDRARAKQIFERDGRRTSRGRGSRAGTGSRSRSRVPGANTVQRMTPVNIKLRDQLWSIPDFVPFSLENAGKGSQLLVSYDPEGPNQSVVLPISDYMDVLVEILKTERDWEVLSYVLVHLPVQLANKHFWCGPFAKESTEKLLSELCKSLTDGTLGKYVPQEEWPGTLKARDAQGLAYHTLTVLISYQSIFDANKRHALVEIFQAGLSGKGETVVVCTHALTLCLFEMETTMVKMLSRILEKFSQIVSNPSMAVHILTFLSILASLPHIYSNFTDNDFKMVFGVALQYLQHHNRVETLSEFQFSLSQHVRIMSYYILYIWFLALKLADRPRHVQFIARQLLLANEGRDEVDDPTEVCFDFLARYTYANADPKPAPSLLGEILSDPAGSSLNVEVVQEKTWIVGFSIVTIRLLAKAGWFEVISRRASGMTKFLCKNENVPLVGLGDMNPDMVTIPTSLMMDKDPRTFGAIITPSELSPSPEVPNDQQNGELMVLLKPPVEVEDESGPDSTTGYVWSATAPSQRRKHVDMDPSYFPLQLSAYPDIRSKGINGKIVRDARALGLTLRTLDLTPVIDTHKVGILYVAPGQTDESKILLNTRGSPAYTRFLKGIGRLIKLRSQVDVYTGGLNPDEDGEYAYAWWDDTGQVLYHTATMMPNHPHDIRCNYKKRHIGNDLVRIVWNDSGLPYRFDTLSSEFQFVNIVIEPHSRGAIAAYANNEHENEYFRLSVQCAEGMAEFAPIGDFKIVSARSLSILVRQISLVADWYASIFKDTYRDTERNEIVTNWRARLEIIKRFMNTIPSSDNAPSANQEIMDQESFRDFTLGY</sequence>
<evidence type="ECO:0000313" key="5">
    <source>
        <dbReference type="Proteomes" id="UP000308199"/>
    </source>
</evidence>
<dbReference type="InterPro" id="IPR003913">
    <property type="entry name" value="Tuberin"/>
</dbReference>